<protein>
    <submittedName>
        <fullName evidence="3">Cell division protein ZapE</fullName>
    </submittedName>
</protein>
<dbReference type="Pfam" id="PF03969">
    <property type="entry name" value="AFG1_ATPase"/>
    <property type="match status" value="1"/>
</dbReference>
<dbReference type="Proteomes" id="UP000249499">
    <property type="component" value="Chromosome"/>
</dbReference>
<dbReference type="EMBL" id="CP117255">
    <property type="protein sequence ID" value="WFR94967.1"/>
    <property type="molecule type" value="Genomic_DNA"/>
</dbReference>
<dbReference type="AlphaFoldDB" id="A0AAF1K9A2"/>
<keyword evidence="1" id="KW-0547">Nucleotide-binding</keyword>
<evidence type="ECO:0000256" key="2">
    <source>
        <dbReference type="ARBA" id="ARBA00022840"/>
    </source>
</evidence>
<dbReference type="RefSeq" id="WP_111219762.1">
    <property type="nucleotide sequence ID" value="NZ_CP117255.1"/>
</dbReference>
<gene>
    <name evidence="3" type="primary">zapE</name>
    <name evidence="3" type="ORF">PR017_14325</name>
</gene>
<dbReference type="InterPro" id="IPR005654">
    <property type="entry name" value="ATPase_AFG1-like"/>
</dbReference>
<organism evidence="3 4">
    <name type="scientific">Rhizobium tumorigenes</name>
    <dbReference type="NCBI Taxonomy" id="2041385"/>
    <lineage>
        <taxon>Bacteria</taxon>
        <taxon>Pseudomonadati</taxon>
        <taxon>Pseudomonadota</taxon>
        <taxon>Alphaproteobacteria</taxon>
        <taxon>Hyphomicrobiales</taxon>
        <taxon>Rhizobiaceae</taxon>
        <taxon>Rhizobium/Agrobacterium group</taxon>
        <taxon>Rhizobium</taxon>
    </lineage>
</organism>
<dbReference type="GO" id="GO:0016887">
    <property type="term" value="F:ATP hydrolysis activity"/>
    <property type="evidence" value="ECO:0007669"/>
    <property type="project" value="InterPro"/>
</dbReference>
<dbReference type="SUPFAM" id="SSF52540">
    <property type="entry name" value="P-loop containing nucleoside triphosphate hydrolases"/>
    <property type="match status" value="1"/>
</dbReference>
<accession>A0AAF1K9A2</accession>
<keyword evidence="2" id="KW-0067">ATP-binding</keyword>
<sequence length="386" mass="43014">MQPMPDYSISVSEKLKSLTASGSLQVDAAQMDVAKHLDRVLAALKQRRPAAKASALGWLFAARKKPESIRGLYIHGSVGRGKTMLMDMFFAMAPSKKKRRAHFHEFMADVHNRIAAHRLKIKNGDTKLSDPVPPVAADLFAEAELLCFDEFSVTDIADAMILSRLFSELFSLGCVLVTTSNVEPDNLYREGLNRSLFTPFITLLKTYVDVVTLDSPTDYRMEKDDSQPVYLTPLNAETDKAMDAAWARALHGRAAQPVEIQRKGRTVHVPAAVDRLARFSFADLCEAPLGAGDFLAIAARFDTIFIDRIPELGPEKRNQTKRFIILIDTLYDHAIHVTISATAMPEALLVQRRGTEGLEFDRTASRLFEMRSAEYLAQIRTKSAAE</sequence>
<dbReference type="GO" id="GO:0005524">
    <property type="term" value="F:ATP binding"/>
    <property type="evidence" value="ECO:0007669"/>
    <property type="project" value="UniProtKB-KW"/>
</dbReference>
<dbReference type="GO" id="GO:0005737">
    <property type="term" value="C:cytoplasm"/>
    <property type="evidence" value="ECO:0007669"/>
    <property type="project" value="TreeGrafter"/>
</dbReference>
<reference evidence="3 4" key="1">
    <citation type="journal article" date="2018" name="Sci. Rep.">
        <title>Rhizobium tumorigenes sp. nov., a novel plant tumorigenic bacterium isolated from cane gall tumors on thornless blackberry.</title>
        <authorList>
            <person name="Kuzmanovi N."/>
            <person name="Smalla K."/>
            <person name="Gronow S."/>
            <person name="PuBawska J."/>
        </authorList>
    </citation>
    <scope>NUCLEOTIDE SEQUENCE [LARGE SCALE GENOMIC DNA]</scope>
    <source>
        <strain evidence="3 4">1078</strain>
    </source>
</reference>
<dbReference type="InterPro" id="IPR027417">
    <property type="entry name" value="P-loop_NTPase"/>
</dbReference>
<dbReference type="PANTHER" id="PTHR12169:SF6">
    <property type="entry name" value="AFG1-LIKE ATPASE"/>
    <property type="match status" value="1"/>
</dbReference>
<proteinExistence type="predicted"/>
<keyword evidence="3" id="KW-0131">Cell cycle</keyword>
<dbReference type="PANTHER" id="PTHR12169">
    <property type="entry name" value="ATPASE N2B"/>
    <property type="match status" value="1"/>
</dbReference>
<keyword evidence="4" id="KW-1185">Reference proteome</keyword>
<dbReference type="Gene3D" id="3.40.50.300">
    <property type="entry name" value="P-loop containing nucleotide triphosphate hydrolases"/>
    <property type="match status" value="1"/>
</dbReference>
<keyword evidence="3" id="KW-0132">Cell division</keyword>
<name>A0AAF1K9A2_9HYPH</name>
<evidence type="ECO:0000256" key="1">
    <source>
        <dbReference type="ARBA" id="ARBA00022741"/>
    </source>
</evidence>
<dbReference type="KEGG" id="rtu:PR017_14325"/>
<dbReference type="GO" id="GO:0051301">
    <property type="term" value="P:cell division"/>
    <property type="evidence" value="ECO:0007669"/>
    <property type="project" value="UniProtKB-KW"/>
</dbReference>
<evidence type="ECO:0000313" key="3">
    <source>
        <dbReference type="EMBL" id="WFR94967.1"/>
    </source>
</evidence>
<evidence type="ECO:0000313" key="4">
    <source>
        <dbReference type="Proteomes" id="UP000249499"/>
    </source>
</evidence>
<dbReference type="NCBIfam" id="NF040713">
    <property type="entry name" value="ZapE"/>
    <property type="match status" value="1"/>
</dbReference>
<reference evidence="4" key="2">
    <citation type="journal article" date="2023" name="MicrobiologyOpen">
        <title>Genomics of the tumorigenes clade of the family Rhizobiaceae and description of Rhizobium rhododendri sp. nov.</title>
        <authorList>
            <person name="Kuzmanovic N."/>
            <person name="diCenzo G.C."/>
            <person name="Bunk B."/>
            <person name="Sproeer C."/>
            <person name="Fruehling A."/>
            <person name="Neumann-Schaal M."/>
            <person name="Overmann J."/>
            <person name="Smalla K."/>
        </authorList>
    </citation>
    <scope>NUCLEOTIDE SEQUENCE [LARGE SCALE GENOMIC DNA]</scope>
    <source>
        <strain evidence="4">1078</strain>
    </source>
</reference>